<protein>
    <submittedName>
        <fullName evidence="1">Uncharacterized protein</fullName>
    </submittedName>
</protein>
<organism evidence="1 2">
    <name type="scientific">Anabaenopsis circularis NIES-21</name>
    <dbReference type="NCBI Taxonomy" id="1085406"/>
    <lineage>
        <taxon>Bacteria</taxon>
        <taxon>Bacillati</taxon>
        <taxon>Cyanobacteriota</taxon>
        <taxon>Cyanophyceae</taxon>
        <taxon>Nostocales</taxon>
        <taxon>Nodulariaceae</taxon>
        <taxon>Anabaenopsis</taxon>
    </lineage>
</organism>
<keyword evidence="1" id="KW-0614">Plasmid</keyword>
<accession>A0A1Z4GS13</accession>
<reference evidence="1 2" key="1">
    <citation type="submission" date="2017-06" db="EMBL/GenBank/DDBJ databases">
        <title>Genome sequencing of cyanobaciteial culture collection at National Institute for Environmental Studies (NIES).</title>
        <authorList>
            <person name="Hirose Y."/>
            <person name="Shimura Y."/>
            <person name="Fujisawa T."/>
            <person name="Nakamura Y."/>
            <person name="Kawachi M."/>
        </authorList>
    </citation>
    <scope>NUCLEOTIDE SEQUENCE [LARGE SCALE GENOMIC DNA]</scope>
    <source>
        <strain evidence="1 2">NIES-21</strain>
        <plasmid evidence="2">Plasmid2 dna</plasmid>
    </source>
</reference>
<evidence type="ECO:0000313" key="2">
    <source>
        <dbReference type="Proteomes" id="UP000218287"/>
    </source>
</evidence>
<dbReference type="AlphaFoldDB" id="A0A1Z4GS13"/>
<geneLocation type="plasmid" evidence="2">
    <name>Plasmid2 dna</name>
</geneLocation>
<dbReference type="EMBL" id="AP018176">
    <property type="protein sequence ID" value="BAY20096.1"/>
    <property type="molecule type" value="Genomic_DNA"/>
</dbReference>
<gene>
    <name evidence="1" type="ORF">NIES21_59660</name>
</gene>
<dbReference type="Proteomes" id="UP000218287">
    <property type="component" value="Plasmid Plasmid2 dna"/>
</dbReference>
<proteinExistence type="predicted"/>
<evidence type="ECO:0000313" key="1">
    <source>
        <dbReference type="EMBL" id="BAY20096.1"/>
    </source>
</evidence>
<name>A0A1Z4GS13_9CYAN</name>
<dbReference type="OrthoDB" id="518016at2"/>
<keyword evidence="2" id="KW-1185">Reference proteome</keyword>
<sequence>MITQSKFENGITLLQTHFNRKLCEAAIAVWSEYLNEHLDDDTFTLAVKEAVLSLDFFPSAKKLVEFATTSKEVQAITDWQTICSAAKTSSEQWQQEILQPLCERAHIALSAIGGLQAIALAEDWQLNKLEKQFHTVYQKSPNGVKFLPPPRPQPTAVETVEPERPTANINLETKTPAIRQIIEKLNLRSLGYDVPIEEVYATAFARCGWEIDENRLNYFMRLEDKQEILTKVQFAMKHKSNWRSAQFIFDEITGYKVPRPEFDSKAIAQQWLKEPEHVLEYSQD</sequence>